<protein>
    <submittedName>
        <fullName evidence="2">Serine/threonine-protein phosphatase</fullName>
    </submittedName>
</protein>
<evidence type="ECO:0000259" key="1">
    <source>
        <dbReference type="PROSITE" id="PS51746"/>
    </source>
</evidence>
<reference evidence="2 3" key="1">
    <citation type="submission" date="2020-10" db="EMBL/GenBank/DDBJ databases">
        <title>Connecting structure to function with the recovery of over 1000 high-quality activated sludge metagenome-assembled genomes encoding full-length rRNA genes using long-read sequencing.</title>
        <authorList>
            <person name="Singleton C.M."/>
            <person name="Petriglieri F."/>
            <person name="Kristensen J.M."/>
            <person name="Kirkegaard R.H."/>
            <person name="Michaelsen T.Y."/>
            <person name="Andersen M.H."/>
            <person name="Karst S.M."/>
            <person name="Dueholm M.S."/>
            <person name="Nielsen P.H."/>
            <person name="Albertsen M."/>
        </authorList>
    </citation>
    <scope>NUCLEOTIDE SEQUENCE [LARGE SCALE GENOMIC DNA]</scope>
    <source>
        <strain evidence="2">EsbW_18-Q3-R4-48_BATAC.285</strain>
    </source>
</reference>
<dbReference type="SUPFAM" id="SSF81606">
    <property type="entry name" value="PP2C-like"/>
    <property type="match status" value="1"/>
</dbReference>
<dbReference type="InterPro" id="IPR001932">
    <property type="entry name" value="PPM-type_phosphatase-like_dom"/>
</dbReference>
<dbReference type="Proteomes" id="UP000697998">
    <property type="component" value="Unassembled WGS sequence"/>
</dbReference>
<comment type="caution">
    <text evidence="2">The sequence shown here is derived from an EMBL/GenBank/DDBJ whole genome shotgun (WGS) entry which is preliminary data.</text>
</comment>
<dbReference type="GO" id="GO:0004722">
    <property type="term" value="F:protein serine/threonine phosphatase activity"/>
    <property type="evidence" value="ECO:0007669"/>
    <property type="project" value="InterPro"/>
</dbReference>
<dbReference type="InterPro" id="IPR036457">
    <property type="entry name" value="PPM-type-like_dom_sf"/>
</dbReference>
<gene>
    <name evidence="2" type="ORF">IPJ27_05505</name>
</gene>
<dbReference type="Gene3D" id="3.60.40.10">
    <property type="entry name" value="PPM-type phosphatase domain"/>
    <property type="match status" value="1"/>
</dbReference>
<evidence type="ECO:0000313" key="2">
    <source>
        <dbReference type="EMBL" id="MBK7674253.1"/>
    </source>
</evidence>
<accession>A0A935PVS4</accession>
<dbReference type="EMBL" id="JADJMH010000002">
    <property type="protein sequence ID" value="MBK7674253.1"/>
    <property type="molecule type" value="Genomic_DNA"/>
</dbReference>
<evidence type="ECO:0000313" key="3">
    <source>
        <dbReference type="Proteomes" id="UP000697998"/>
    </source>
</evidence>
<sequence length="269" mass="29125">MYEVANAQWQGCRDEQQDAGGFTDPEGPEVAHSGVLAVLADGMGGLSHGAAAGRLTVRAFLDAYRRKAPGESIPDALRRSLLATNKAVLDFARAKEGEGAAAATIVAAVLKENQLFWIAAGDSRAYLVRNGVALRLTVDHTVAEDALDAADTLSHDIDPEAVSSFMGSPEAPRMDTNHQALRLASGDCVLLATDGLYWTLSEEEIGKVIRGDDLREDCERLVRCVEERQAEDQDNVTVLMMRYSNENKVERPGFWTGALATLLRRPGRS</sequence>
<name>A0A935PVS4_9PROT</name>
<dbReference type="Pfam" id="PF13672">
    <property type="entry name" value="PP2C_2"/>
    <property type="match status" value="1"/>
</dbReference>
<dbReference type="SMART" id="SM00332">
    <property type="entry name" value="PP2Cc"/>
    <property type="match status" value="1"/>
</dbReference>
<dbReference type="InterPro" id="IPR015655">
    <property type="entry name" value="PP2C"/>
</dbReference>
<feature type="domain" description="PPM-type phosphatase" evidence="1">
    <location>
        <begin position="10"/>
        <end position="243"/>
    </location>
</feature>
<dbReference type="CDD" id="cd00143">
    <property type="entry name" value="PP2Cc"/>
    <property type="match status" value="1"/>
</dbReference>
<organism evidence="2 3">
    <name type="scientific">Candidatus Accumulibacter proximus</name>
    <dbReference type="NCBI Taxonomy" id="2954385"/>
    <lineage>
        <taxon>Bacteria</taxon>
        <taxon>Pseudomonadati</taxon>
        <taxon>Pseudomonadota</taxon>
        <taxon>Betaproteobacteria</taxon>
        <taxon>Candidatus Accumulibacter</taxon>
    </lineage>
</organism>
<dbReference type="PROSITE" id="PS51746">
    <property type="entry name" value="PPM_2"/>
    <property type="match status" value="1"/>
</dbReference>
<dbReference type="AlphaFoldDB" id="A0A935PVS4"/>
<dbReference type="PANTHER" id="PTHR47992">
    <property type="entry name" value="PROTEIN PHOSPHATASE"/>
    <property type="match status" value="1"/>
</dbReference>
<dbReference type="SMART" id="SM00331">
    <property type="entry name" value="PP2C_SIG"/>
    <property type="match status" value="1"/>
</dbReference>
<proteinExistence type="predicted"/>